<protein>
    <recommendedName>
        <fullName evidence="3">Integrase catalytic domain-containing protein</fullName>
    </recommendedName>
</protein>
<comment type="caution">
    <text evidence="1">The sequence shown here is derived from an EMBL/GenBank/DDBJ whole genome shotgun (WGS) entry which is preliminary data.</text>
</comment>
<dbReference type="Proteomes" id="UP000037035">
    <property type="component" value="Unassembled WGS sequence"/>
</dbReference>
<gene>
    <name evidence="1" type="ORF">VP01_2643g3</name>
</gene>
<dbReference type="STRING" id="27349.A0A0L6V4C1"/>
<reference evidence="1 2" key="1">
    <citation type="submission" date="2015-08" db="EMBL/GenBank/DDBJ databases">
        <title>Next Generation Sequencing and Analysis of the Genome of Puccinia sorghi L Schw, the Causal Agent of Maize Common Rust.</title>
        <authorList>
            <person name="Rochi L."/>
            <person name="Burguener G."/>
            <person name="Darino M."/>
            <person name="Turjanski A."/>
            <person name="Kreff E."/>
            <person name="Dieguez M.J."/>
            <person name="Sacco F."/>
        </authorList>
    </citation>
    <scope>NUCLEOTIDE SEQUENCE [LARGE SCALE GENOMIC DNA]</scope>
    <source>
        <strain evidence="1 2">RO10H11247</strain>
    </source>
</reference>
<evidence type="ECO:0000313" key="1">
    <source>
        <dbReference type="EMBL" id="KNZ55584.1"/>
    </source>
</evidence>
<accession>A0A0L6V4C1</accession>
<dbReference type="VEuPathDB" id="FungiDB:VP01_2643g3"/>
<dbReference type="InterPro" id="IPR012337">
    <property type="entry name" value="RNaseH-like_sf"/>
</dbReference>
<keyword evidence="2" id="KW-1185">Reference proteome</keyword>
<evidence type="ECO:0008006" key="3">
    <source>
        <dbReference type="Google" id="ProtNLM"/>
    </source>
</evidence>
<dbReference type="Gene3D" id="3.30.420.10">
    <property type="entry name" value="Ribonuclease H-like superfamily/Ribonuclease H"/>
    <property type="match status" value="1"/>
</dbReference>
<proteinExistence type="predicted"/>
<dbReference type="InterPro" id="IPR036397">
    <property type="entry name" value="RNaseH_sf"/>
</dbReference>
<feature type="non-terminal residue" evidence="1">
    <location>
        <position position="237"/>
    </location>
</feature>
<dbReference type="AlphaFoldDB" id="A0A0L6V4C1"/>
<name>A0A0L6V4C1_9BASI</name>
<sequence length="237" mass="27710">MRLSLLLHFSLHPKKRIVLLYKSSISPKVWFLVQYQFNQVSLLLPTEVVFIYQSFRTFEVLTDHNALKYFMSSIWFQMHYHVKTKFNPERGRPSPIITLIIDIQSNIILYLKDYSISKNQEKTYSLISPDFSRQVWVSTASSNSASSLAFTLYGFHFPNSSVVSIRCHLGCPNLFVKHVFLKHGLPDKIVNDCGSLFIQRNLSTVDHPESDGQTERFNQIIKQYLQIFICYQQDDWS</sequence>
<dbReference type="EMBL" id="LAVV01007550">
    <property type="protein sequence ID" value="KNZ55584.1"/>
    <property type="molecule type" value="Genomic_DNA"/>
</dbReference>
<organism evidence="1 2">
    <name type="scientific">Puccinia sorghi</name>
    <dbReference type="NCBI Taxonomy" id="27349"/>
    <lineage>
        <taxon>Eukaryota</taxon>
        <taxon>Fungi</taxon>
        <taxon>Dikarya</taxon>
        <taxon>Basidiomycota</taxon>
        <taxon>Pucciniomycotina</taxon>
        <taxon>Pucciniomycetes</taxon>
        <taxon>Pucciniales</taxon>
        <taxon>Pucciniaceae</taxon>
        <taxon>Puccinia</taxon>
    </lineage>
</organism>
<evidence type="ECO:0000313" key="2">
    <source>
        <dbReference type="Proteomes" id="UP000037035"/>
    </source>
</evidence>
<dbReference type="GO" id="GO:0003676">
    <property type="term" value="F:nucleic acid binding"/>
    <property type="evidence" value="ECO:0007669"/>
    <property type="project" value="InterPro"/>
</dbReference>
<dbReference type="OrthoDB" id="2273864at2759"/>
<dbReference type="SUPFAM" id="SSF53098">
    <property type="entry name" value="Ribonuclease H-like"/>
    <property type="match status" value="1"/>
</dbReference>